<dbReference type="AlphaFoldDB" id="A0A317WMD6"/>
<name>A0A317WMD6_9EURO</name>
<proteinExistence type="predicted"/>
<protein>
    <submittedName>
        <fullName evidence="1">Uncharacterized protein</fullName>
    </submittedName>
</protein>
<dbReference type="VEuPathDB" id="FungiDB:BO70DRAFT_222637"/>
<reference evidence="1 2" key="1">
    <citation type="submission" date="2016-12" db="EMBL/GenBank/DDBJ databases">
        <title>The genomes of Aspergillus section Nigri reveals drivers in fungal speciation.</title>
        <authorList>
            <consortium name="DOE Joint Genome Institute"/>
            <person name="Vesth T.C."/>
            <person name="Nybo J."/>
            <person name="Theobald S."/>
            <person name="Brandl J."/>
            <person name="Frisvad J.C."/>
            <person name="Nielsen K.F."/>
            <person name="Lyhne E.K."/>
            <person name="Kogle M.E."/>
            <person name="Kuo A."/>
            <person name="Riley R."/>
            <person name="Clum A."/>
            <person name="Nolan M."/>
            <person name="Lipzen A."/>
            <person name="Salamov A."/>
            <person name="Henrissat B."/>
            <person name="Wiebenga A."/>
            <person name="De Vries R.P."/>
            <person name="Grigoriev I.V."/>
            <person name="Mortensen U.H."/>
            <person name="Andersen M.R."/>
            <person name="Baker S.E."/>
        </authorList>
    </citation>
    <scope>NUCLEOTIDE SEQUENCE [LARGE SCALE GENOMIC DNA]</scope>
    <source>
        <strain evidence="1 2">CBS 117.55</strain>
    </source>
</reference>
<evidence type="ECO:0000313" key="2">
    <source>
        <dbReference type="Proteomes" id="UP000247233"/>
    </source>
</evidence>
<keyword evidence="2" id="KW-1185">Reference proteome</keyword>
<evidence type="ECO:0000313" key="1">
    <source>
        <dbReference type="EMBL" id="PWY86188.1"/>
    </source>
</evidence>
<dbReference type="RefSeq" id="XP_025400740.1">
    <property type="nucleotide sequence ID" value="XM_025538738.1"/>
</dbReference>
<comment type="caution">
    <text evidence="1">The sequence shown here is derived from an EMBL/GenBank/DDBJ whole genome shotgun (WGS) entry which is preliminary data.</text>
</comment>
<accession>A0A317WMD6</accession>
<dbReference type="EMBL" id="MSFL01000008">
    <property type="protein sequence ID" value="PWY86188.1"/>
    <property type="molecule type" value="Genomic_DNA"/>
</dbReference>
<organism evidence="1 2">
    <name type="scientific">Aspergillus heteromorphus CBS 117.55</name>
    <dbReference type="NCBI Taxonomy" id="1448321"/>
    <lineage>
        <taxon>Eukaryota</taxon>
        <taxon>Fungi</taxon>
        <taxon>Dikarya</taxon>
        <taxon>Ascomycota</taxon>
        <taxon>Pezizomycotina</taxon>
        <taxon>Eurotiomycetes</taxon>
        <taxon>Eurotiomycetidae</taxon>
        <taxon>Eurotiales</taxon>
        <taxon>Aspergillaceae</taxon>
        <taxon>Aspergillus</taxon>
        <taxon>Aspergillus subgen. Circumdati</taxon>
    </lineage>
</organism>
<sequence length="101" mass="11178">MMAGHRSALSHLTLGTTSWGIYYYTSPPSDTRCDLLFRTRLLYPYHFPDSLVCDATCVHTRGVACALRQGRDLLGGTDKQAGFKANGNLTSSLMDFQLRTS</sequence>
<gene>
    <name evidence="1" type="ORF">BO70DRAFT_222637</name>
</gene>
<dbReference type="GeneID" id="37060975"/>
<dbReference type="Proteomes" id="UP000247233">
    <property type="component" value="Unassembled WGS sequence"/>
</dbReference>